<reference evidence="1 3" key="1">
    <citation type="journal article" date="2011" name="Nature">
        <title>The Medicago genome provides insight into the evolution of rhizobial symbioses.</title>
        <authorList>
            <person name="Young N.D."/>
            <person name="Debelle F."/>
            <person name="Oldroyd G.E."/>
            <person name="Geurts R."/>
            <person name="Cannon S.B."/>
            <person name="Udvardi M.K."/>
            <person name="Benedito V.A."/>
            <person name="Mayer K.F."/>
            <person name="Gouzy J."/>
            <person name="Schoof H."/>
            <person name="Van de Peer Y."/>
            <person name="Proost S."/>
            <person name="Cook D.R."/>
            <person name="Meyers B.C."/>
            <person name="Spannagl M."/>
            <person name="Cheung F."/>
            <person name="De Mita S."/>
            <person name="Krishnakumar V."/>
            <person name="Gundlach H."/>
            <person name="Zhou S."/>
            <person name="Mudge J."/>
            <person name="Bharti A.K."/>
            <person name="Murray J.D."/>
            <person name="Naoumkina M.A."/>
            <person name="Rosen B."/>
            <person name="Silverstein K.A."/>
            <person name="Tang H."/>
            <person name="Rombauts S."/>
            <person name="Zhao P.X."/>
            <person name="Zhou P."/>
            <person name="Barbe V."/>
            <person name="Bardou P."/>
            <person name="Bechner M."/>
            <person name="Bellec A."/>
            <person name="Berger A."/>
            <person name="Berges H."/>
            <person name="Bidwell S."/>
            <person name="Bisseling T."/>
            <person name="Choisne N."/>
            <person name="Couloux A."/>
            <person name="Denny R."/>
            <person name="Deshpande S."/>
            <person name="Dai X."/>
            <person name="Doyle J.J."/>
            <person name="Dudez A.M."/>
            <person name="Farmer A.D."/>
            <person name="Fouteau S."/>
            <person name="Franken C."/>
            <person name="Gibelin C."/>
            <person name="Gish J."/>
            <person name="Goldstein S."/>
            <person name="Gonzalez A.J."/>
            <person name="Green P.J."/>
            <person name="Hallab A."/>
            <person name="Hartog M."/>
            <person name="Hua A."/>
            <person name="Humphray S.J."/>
            <person name="Jeong D.H."/>
            <person name="Jing Y."/>
            <person name="Jocker A."/>
            <person name="Kenton S.M."/>
            <person name="Kim D.J."/>
            <person name="Klee K."/>
            <person name="Lai H."/>
            <person name="Lang C."/>
            <person name="Lin S."/>
            <person name="Macmil S.L."/>
            <person name="Magdelenat G."/>
            <person name="Matthews L."/>
            <person name="McCorrison J."/>
            <person name="Monaghan E.L."/>
            <person name="Mun J.H."/>
            <person name="Najar F.Z."/>
            <person name="Nicholson C."/>
            <person name="Noirot C."/>
            <person name="O'Bleness M."/>
            <person name="Paule C.R."/>
            <person name="Poulain J."/>
            <person name="Prion F."/>
            <person name="Qin B."/>
            <person name="Qu C."/>
            <person name="Retzel E.F."/>
            <person name="Riddle C."/>
            <person name="Sallet E."/>
            <person name="Samain S."/>
            <person name="Samson N."/>
            <person name="Sanders I."/>
            <person name="Saurat O."/>
            <person name="Scarpelli C."/>
            <person name="Schiex T."/>
            <person name="Segurens B."/>
            <person name="Severin A.J."/>
            <person name="Sherrier D.J."/>
            <person name="Shi R."/>
            <person name="Sims S."/>
            <person name="Singer S.R."/>
            <person name="Sinharoy S."/>
            <person name="Sterck L."/>
            <person name="Viollet A."/>
            <person name="Wang B.B."/>
            <person name="Wang K."/>
            <person name="Wang M."/>
            <person name="Wang X."/>
            <person name="Warfsmann J."/>
            <person name="Weissenbach J."/>
            <person name="White D.D."/>
            <person name="White J.D."/>
            <person name="Wiley G.B."/>
            <person name="Wincker P."/>
            <person name="Xing Y."/>
            <person name="Yang L."/>
            <person name="Yao Z."/>
            <person name="Ying F."/>
            <person name="Zhai J."/>
            <person name="Zhou L."/>
            <person name="Zuber A."/>
            <person name="Denarie J."/>
            <person name="Dixon R.A."/>
            <person name="May G.D."/>
            <person name="Schwartz D.C."/>
            <person name="Rogers J."/>
            <person name="Quetier F."/>
            <person name="Town C.D."/>
            <person name="Roe B.A."/>
        </authorList>
    </citation>
    <scope>NUCLEOTIDE SEQUENCE [LARGE SCALE GENOMIC DNA]</scope>
    <source>
        <strain evidence="1">A17</strain>
        <strain evidence="2 3">cv. Jemalong A17</strain>
    </source>
</reference>
<dbReference type="EnsemblPlants" id="KEH25964">
    <property type="protein sequence ID" value="KEH25964"/>
    <property type="gene ID" value="MTR_6g038490"/>
</dbReference>
<dbReference type="AlphaFoldDB" id="A0A072U884"/>
<sequence length="197" mass="22146">MYIIFCKRVENQITVVKESSLDPVKPRDQVFEHVALIIMTRTMLITILALMNMSSNYGKFMKEHNTADTPDYSSCAMKHEHSLNKAYPHILQPFVGAYVLSSWNFRYVSPIDAFVSASLEATSNACFIKGVVRKEVIVYSPLVVARRDGGLLYGSGSELDMKGFSVVCDTDDDCLKFFPDNPYPMECINSICLSLTD</sequence>
<protein>
    <submittedName>
        <fullName evidence="1 2">Uncharacterized protein</fullName>
    </submittedName>
</protein>
<name>A0A072U884_MEDTR</name>
<gene>
    <name evidence="1" type="ordered locus">MTR_6g038490</name>
</gene>
<proteinExistence type="predicted"/>
<keyword evidence="3" id="KW-1185">Reference proteome</keyword>
<reference evidence="1 3" key="2">
    <citation type="journal article" date="2014" name="BMC Genomics">
        <title>An improved genome release (version Mt4.0) for the model legume Medicago truncatula.</title>
        <authorList>
            <person name="Tang H."/>
            <person name="Krishnakumar V."/>
            <person name="Bidwell S."/>
            <person name="Rosen B."/>
            <person name="Chan A."/>
            <person name="Zhou S."/>
            <person name="Gentzbittel L."/>
            <person name="Childs K.L."/>
            <person name="Yandell M."/>
            <person name="Gundlach H."/>
            <person name="Mayer K.F."/>
            <person name="Schwartz D.C."/>
            <person name="Town C.D."/>
        </authorList>
    </citation>
    <scope>GENOME REANNOTATION</scope>
    <source>
        <strain evidence="1">A17</strain>
        <strain evidence="2 3">cv. Jemalong A17</strain>
    </source>
</reference>
<reference evidence="2" key="3">
    <citation type="submission" date="2015-04" db="UniProtKB">
        <authorList>
            <consortium name="EnsemblPlants"/>
        </authorList>
    </citation>
    <scope>IDENTIFICATION</scope>
    <source>
        <strain evidence="2">cv. Jemalong A17</strain>
    </source>
</reference>
<accession>A0A072U884</accession>
<evidence type="ECO:0000313" key="1">
    <source>
        <dbReference type="EMBL" id="KEH25964.1"/>
    </source>
</evidence>
<dbReference type="EMBL" id="CM001222">
    <property type="protein sequence ID" value="KEH25964.1"/>
    <property type="molecule type" value="Genomic_DNA"/>
</dbReference>
<dbReference type="HOGENOM" id="CLU_1386035_0_0_1"/>
<evidence type="ECO:0000313" key="3">
    <source>
        <dbReference type="Proteomes" id="UP000002051"/>
    </source>
</evidence>
<dbReference type="Proteomes" id="UP000002051">
    <property type="component" value="Chromosome 6"/>
</dbReference>
<evidence type="ECO:0000313" key="2">
    <source>
        <dbReference type="EnsemblPlants" id="KEH25964"/>
    </source>
</evidence>
<organism evidence="1 3">
    <name type="scientific">Medicago truncatula</name>
    <name type="common">Barrel medic</name>
    <name type="synonym">Medicago tribuloides</name>
    <dbReference type="NCBI Taxonomy" id="3880"/>
    <lineage>
        <taxon>Eukaryota</taxon>
        <taxon>Viridiplantae</taxon>
        <taxon>Streptophyta</taxon>
        <taxon>Embryophyta</taxon>
        <taxon>Tracheophyta</taxon>
        <taxon>Spermatophyta</taxon>
        <taxon>Magnoliopsida</taxon>
        <taxon>eudicotyledons</taxon>
        <taxon>Gunneridae</taxon>
        <taxon>Pentapetalae</taxon>
        <taxon>rosids</taxon>
        <taxon>fabids</taxon>
        <taxon>Fabales</taxon>
        <taxon>Fabaceae</taxon>
        <taxon>Papilionoideae</taxon>
        <taxon>50 kb inversion clade</taxon>
        <taxon>NPAAA clade</taxon>
        <taxon>Hologalegina</taxon>
        <taxon>IRL clade</taxon>
        <taxon>Trifolieae</taxon>
        <taxon>Medicago</taxon>
    </lineage>
</organism>